<protein>
    <submittedName>
        <fullName evidence="1">Uncharacterized protein</fullName>
    </submittedName>
</protein>
<organism evidence="1 2">
    <name type="scientific">Vibrio ruber (strain DSM 16370 / JCM 11486 / BCRC 17186 / CECT 7878 / LMG 23124 / VR1)</name>
    <dbReference type="NCBI Taxonomy" id="1123498"/>
    <lineage>
        <taxon>Bacteria</taxon>
        <taxon>Pseudomonadati</taxon>
        <taxon>Pseudomonadota</taxon>
        <taxon>Gammaproteobacteria</taxon>
        <taxon>Vibrionales</taxon>
        <taxon>Vibrionaceae</taxon>
        <taxon>Vibrio</taxon>
    </lineage>
</organism>
<accession>A0A1R4LQR8</accession>
<name>A0A1R4LQR8_VIBR1</name>
<reference evidence="2" key="1">
    <citation type="submission" date="2017-02" db="EMBL/GenBank/DDBJ databases">
        <authorList>
            <person name="Rodrigo-Torres L."/>
            <person name="Arahal R.D."/>
            <person name="Lucena T."/>
        </authorList>
    </citation>
    <scope>NUCLEOTIDE SEQUENCE [LARGE SCALE GENOMIC DNA]</scope>
    <source>
        <strain evidence="2">CECT 7878</strain>
    </source>
</reference>
<gene>
    <name evidence="1" type="ORF">VR7878_03085</name>
</gene>
<dbReference type="Proteomes" id="UP000188276">
    <property type="component" value="Unassembled WGS sequence"/>
</dbReference>
<dbReference type="EMBL" id="FULE01000044">
    <property type="protein sequence ID" value="SJN58865.1"/>
    <property type="molecule type" value="Genomic_DNA"/>
</dbReference>
<evidence type="ECO:0000313" key="2">
    <source>
        <dbReference type="Proteomes" id="UP000188276"/>
    </source>
</evidence>
<dbReference type="AlphaFoldDB" id="A0A1R4LQR8"/>
<keyword evidence="2" id="KW-1185">Reference proteome</keyword>
<proteinExistence type="predicted"/>
<dbReference type="STRING" id="1123498.VR7878_03085"/>
<sequence length="178" mass="20228">MPACGKGIDVITIILRDERRKSHLLYSIKHIPSQSELLSYQYITLIKVKDMNPWFTFWLKDIYLPLSGAVEQEINARNNFLSPQIELNFAGNQAIEKEIVSHVASYGTQLGLLAKVVLELSKNSKSKEVAELTKLLDKVETVKKTHQENIRNTAKDALDKLAQQDPDALKRLLAQYSH</sequence>
<evidence type="ECO:0000313" key="1">
    <source>
        <dbReference type="EMBL" id="SJN58865.1"/>
    </source>
</evidence>